<gene>
    <name evidence="2" type="ORF">QFZ22_009562</name>
</gene>
<name>A0AAW8FVB9_9ACTN</name>
<dbReference type="EMBL" id="JAUSZV010000006">
    <property type="protein sequence ID" value="MDQ0913490.1"/>
    <property type="molecule type" value="Genomic_DNA"/>
</dbReference>
<evidence type="ECO:0000313" key="3">
    <source>
        <dbReference type="Proteomes" id="UP001234216"/>
    </source>
</evidence>
<dbReference type="Pfam" id="PF13399">
    <property type="entry name" value="LytR_C"/>
    <property type="match status" value="1"/>
</dbReference>
<sequence length="84" mass="8326">MAAVVVVGVQVENGTGIDGRAAQVAQALKDGGFSQDTSTGNGTPSTTTLLTYPSARKPQAQAVAKALGLPSSALIRAAAPASCW</sequence>
<protein>
    <recommendedName>
        <fullName evidence="1">LytR/CpsA/Psr regulator C-terminal domain-containing protein</fullName>
    </recommendedName>
</protein>
<accession>A0AAW8FVB9</accession>
<feature type="domain" description="LytR/CpsA/Psr regulator C-terminal" evidence="1">
    <location>
        <begin position="7"/>
        <end position="71"/>
    </location>
</feature>
<reference evidence="2" key="1">
    <citation type="submission" date="2023-07" db="EMBL/GenBank/DDBJ databases">
        <title>Comparative genomics of wheat-associated soil bacteria to identify genetic determinants of phenazine resistance.</title>
        <authorList>
            <person name="Mouncey N."/>
        </authorList>
    </citation>
    <scope>NUCLEOTIDE SEQUENCE</scope>
    <source>
        <strain evidence="2">V4I22</strain>
    </source>
</reference>
<dbReference type="Gene3D" id="3.30.70.2390">
    <property type="match status" value="1"/>
</dbReference>
<dbReference type="InterPro" id="IPR027381">
    <property type="entry name" value="LytR/CpsA/Psr_C"/>
</dbReference>
<dbReference type="AlphaFoldDB" id="A0AAW8FVB9"/>
<dbReference type="Proteomes" id="UP001234216">
    <property type="component" value="Unassembled WGS sequence"/>
</dbReference>
<evidence type="ECO:0000259" key="1">
    <source>
        <dbReference type="Pfam" id="PF13399"/>
    </source>
</evidence>
<proteinExistence type="predicted"/>
<comment type="caution">
    <text evidence="2">The sequence shown here is derived from an EMBL/GenBank/DDBJ whole genome shotgun (WGS) entry which is preliminary data.</text>
</comment>
<evidence type="ECO:0000313" key="2">
    <source>
        <dbReference type="EMBL" id="MDQ0913490.1"/>
    </source>
</evidence>
<organism evidence="2 3">
    <name type="scientific">Streptomyces canus</name>
    <dbReference type="NCBI Taxonomy" id="58343"/>
    <lineage>
        <taxon>Bacteria</taxon>
        <taxon>Bacillati</taxon>
        <taxon>Actinomycetota</taxon>
        <taxon>Actinomycetes</taxon>
        <taxon>Kitasatosporales</taxon>
        <taxon>Streptomycetaceae</taxon>
        <taxon>Streptomyces</taxon>
        <taxon>Streptomyces aurantiacus group</taxon>
    </lineage>
</organism>